<evidence type="ECO:0000313" key="1">
    <source>
        <dbReference type="EMBL" id="MBF1447459.1"/>
    </source>
</evidence>
<name>A0A9D5WZ70_9BACT</name>
<gene>
    <name evidence="1" type="ORF">HXN55_08780</name>
</gene>
<dbReference type="AlphaFoldDB" id="A0A9D5WZ70"/>
<dbReference type="RefSeq" id="WP_155799712.1">
    <property type="nucleotide sequence ID" value="NZ_CAJZDG010000004.1"/>
</dbReference>
<evidence type="ECO:0000313" key="2">
    <source>
        <dbReference type="Proteomes" id="UP000787419"/>
    </source>
</evidence>
<comment type="caution">
    <text evidence="1">The sequence shown here is derived from an EMBL/GenBank/DDBJ whole genome shotgun (WGS) entry which is preliminary data.</text>
</comment>
<sequence>MRWTGGTMGLQFVAFLIVRVVFVGDENVNDNTPPHNNSHISESEICTFTYALNLI</sequence>
<accession>A0A9D5WZ70</accession>
<dbReference type="Proteomes" id="UP000787419">
    <property type="component" value="Unassembled WGS sequence"/>
</dbReference>
<dbReference type="EMBL" id="JABZTM010000104">
    <property type="protein sequence ID" value="MBF1447459.1"/>
    <property type="molecule type" value="Genomic_DNA"/>
</dbReference>
<protein>
    <submittedName>
        <fullName evidence="1">Uncharacterized protein</fullName>
    </submittedName>
</protein>
<reference evidence="1" key="1">
    <citation type="submission" date="2020-04" db="EMBL/GenBank/DDBJ databases">
        <title>Deep metagenomics examines the oral microbiome during advanced dental caries in children, revealing novel taxa and co-occurrences with host molecules.</title>
        <authorList>
            <person name="Baker J.L."/>
            <person name="Morton J.T."/>
            <person name="Dinis M."/>
            <person name="Alvarez R."/>
            <person name="Tran N.C."/>
            <person name="Knight R."/>
            <person name="Edlund A."/>
        </authorList>
    </citation>
    <scope>NUCLEOTIDE SEQUENCE</scope>
    <source>
        <strain evidence="1">JCVI_32_bin.50</strain>
    </source>
</reference>
<organism evidence="1 2">
    <name type="scientific">Prevotella nigrescens</name>
    <dbReference type="NCBI Taxonomy" id="28133"/>
    <lineage>
        <taxon>Bacteria</taxon>
        <taxon>Pseudomonadati</taxon>
        <taxon>Bacteroidota</taxon>
        <taxon>Bacteroidia</taxon>
        <taxon>Bacteroidales</taxon>
        <taxon>Prevotellaceae</taxon>
        <taxon>Prevotella</taxon>
    </lineage>
</organism>
<proteinExistence type="predicted"/>